<accession>A0A803LAW9</accession>
<feature type="region of interest" description="Disordered" evidence="1">
    <location>
        <begin position="525"/>
        <end position="605"/>
    </location>
</feature>
<sequence length="960" mass="107052">MSDLSARTSSALAITEKKPQIQRAGGCVGIFFQLFDWNRRFSKNKFFPKKLLPPVRTKVSKKINAEEKLPVTKHKHLLMADENNAGGFSSKLKKNGGLESKKHEMKAPGLVARLMGLETMPRPVVEHDKYSKDLTKGECDKAKGEKFGSGLVKEELSLSPEKGNVRPQKIQKTGGSDRKPVTRFGAEALQIRNVLSRSRKHQHHHHHHPKLASPVKSPKMGRNSSRLIDVAARILEPGIQATNRARCSLTYSNSAMQQPWKEGVMNEVRGEVDLENDMLNAQAACRSCGNVLEQEVNVRYNDEDKYRDVDLQRSHFREVFFDGLEESRTRPAVYLENENDVVLLKTRYQSESVTVQPVDNRSPFQNETIRNEVHQSQCHEQIPASRMFTSQKDASPSINTKHRAQRHGQLLHGDRVPPKSKIASTQGRRVPSAVNSVNGTKDFIALNRNVSRSRLRVPSKPDSSIDTERRFCTGKNESLATESSPIRKRRTINVYRPADNAHAASSILDKQRSNKVNIVARNGTRIHSPPANQIGLRGRPSGQRGNKNTDIVSFTFNSPVKSATGITSDETGAKRRDPIHSSTNENLQHKLTTEENSVRKPSQNYLRKNGDALGALLEQKLKELSNQVENEAATGFMPSARTTASILQELISALTAERPVSCEDESLGTDSKDSQCYSEVTDSVSQACEAKLSNKRSSDGFSREVDHFSPGCVLDASFSNDSCISSSIDDNSVKPMVTSDTDLLDSASSTNKPRGCGVMVVTDLVNHASAVLQNVNRVHSKLTTTKLDYVQEIVLNAELLFGNAATPSSSRILDFLIGPFLDELESLVVAAWKDSIILGIEVRKEDNPLRRFLFDCLVECLDVKYTRYSDSGFRTWSRLPKCIDAEVLIKTFDEEVRKWISFSGNTTDGIIEREMSTSLGKWTDFEIEAFEMGAEISQDIVQILIDEIVTDLCRSDLSVY</sequence>
<reference evidence="4" key="2">
    <citation type="submission" date="2021-03" db="UniProtKB">
        <authorList>
            <consortium name="EnsemblPlants"/>
        </authorList>
    </citation>
    <scope>IDENTIFICATION</scope>
</reference>
<dbReference type="Gramene" id="AUR62009008-RA">
    <property type="protein sequence ID" value="AUR62009008-RA:cds"/>
    <property type="gene ID" value="AUR62009008"/>
</dbReference>
<dbReference type="OrthoDB" id="1928505at2759"/>
<feature type="compositionally biased region" description="Polar residues" evidence="1">
    <location>
        <begin position="543"/>
        <end position="570"/>
    </location>
</feature>
<dbReference type="PANTHER" id="PTHR21726:SF61">
    <property type="entry name" value="DNAA INITIATOR-ASSOCIATING PROTEIN"/>
    <property type="match status" value="1"/>
</dbReference>
<evidence type="ECO:0000313" key="5">
    <source>
        <dbReference type="Proteomes" id="UP000596660"/>
    </source>
</evidence>
<gene>
    <name evidence="4" type="primary">LOC110728222</name>
</gene>
<feature type="domain" description="DUF3741" evidence="3">
    <location>
        <begin position="99"/>
        <end position="121"/>
    </location>
</feature>
<name>A0A803LAW9_CHEQI</name>
<feature type="compositionally biased region" description="Basic residues" evidence="1">
    <location>
        <begin position="197"/>
        <end position="210"/>
    </location>
</feature>
<dbReference type="Pfam" id="PF14383">
    <property type="entry name" value="VARLMGL"/>
    <property type="match status" value="1"/>
</dbReference>
<organism evidence="4 5">
    <name type="scientific">Chenopodium quinoa</name>
    <name type="common">Quinoa</name>
    <dbReference type="NCBI Taxonomy" id="63459"/>
    <lineage>
        <taxon>Eukaryota</taxon>
        <taxon>Viridiplantae</taxon>
        <taxon>Streptophyta</taxon>
        <taxon>Embryophyta</taxon>
        <taxon>Tracheophyta</taxon>
        <taxon>Spermatophyta</taxon>
        <taxon>Magnoliopsida</taxon>
        <taxon>eudicotyledons</taxon>
        <taxon>Gunneridae</taxon>
        <taxon>Pentapetalae</taxon>
        <taxon>Caryophyllales</taxon>
        <taxon>Chenopodiaceae</taxon>
        <taxon>Chenopodioideae</taxon>
        <taxon>Atripliceae</taxon>
        <taxon>Chenopodium</taxon>
    </lineage>
</organism>
<evidence type="ECO:0008006" key="6">
    <source>
        <dbReference type="Google" id="ProtNLM"/>
    </source>
</evidence>
<evidence type="ECO:0000259" key="2">
    <source>
        <dbReference type="Pfam" id="PF14309"/>
    </source>
</evidence>
<reference evidence="4" key="1">
    <citation type="journal article" date="2017" name="Nature">
        <title>The genome of Chenopodium quinoa.</title>
        <authorList>
            <person name="Jarvis D.E."/>
            <person name="Ho Y.S."/>
            <person name="Lightfoot D.J."/>
            <person name="Schmoeckel S.M."/>
            <person name="Li B."/>
            <person name="Borm T.J.A."/>
            <person name="Ohyanagi H."/>
            <person name="Mineta K."/>
            <person name="Michell C.T."/>
            <person name="Saber N."/>
            <person name="Kharbatia N.M."/>
            <person name="Rupper R.R."/>
            <person name="Sharp A.R."/>
            <person name="Dally N."/>
            <person name="Boughton B.A."/>
            <person name="Woo Y.H."/>
            <person name="Gao G."/>
            <person name="Schijlen E.G.W.M."/>
            <person name="Guo X."/>
            <person name="Momin A.A."/>
            <person name="Negrao S."/>
            <person name="Al-Babili S."/>
            <person name="Gehring C."/>
            <person name="Roessner U."/>
            <person name="Jung C."/>
            <person name="Murphy K."/>
            <person name="Arold S.T."/>
            <person name="Gojobori T."/>
            <person name="van der Linden C.G."/>
            <person name="van Loo E.N."/>
            <person name="Jellen E.N."/>
            <person name="Maughan P.J."/>
            <person name="Tester M."/>
        </authorList>
    </citation>
    <scope>NUCLEOTIDE SEQUENCE [LARGE SCALE GENOMIC DNA]</scope>
    <source>
        <strain evidence="4">cv. PI 614886</strain>
    </source>
</reference>
<feature type="compositionally biased region" description="Polar residues" evidence="1">
    <location>
        <begin position="422"/>
        <end position="434"/>
    </location>
</feature>
<feature type="domain" description="DUF4378" evidence="2">
    <location>
        <begin position="787"/>
        <end position="947"/>
    </location>
</feature>
<proteinExistence type="predicted"/>
<protein>
    <recommendedName>
        <fullName evidence="6">DUF4378 domain-containing protein</fullName>
    </recommendedName>
</protein>
<dbReference type="InterPro" id="IPR025486">
    <property type="entry name" value="DUF4378"/>
</dbReference>
<dbReference type="Pfam" id="PF14309">
    <property type="entry name" value="DUF4378"/>
    <property type="match status" value="1"/>
</dbReference>
<dbReference type="RefSeq" id="XP_021763581.1">
    <property type="nucleotide sequence ID" value="XM_021907889.1"/>
</dbReference>
<dbReference type="AlphaFoldDB" id="A0A803LAW9"/>
<feature type="region of interest" description="Disordered" evidence="1">
    <location>
        <begin position="161"/>
        <end position="180"/>
    </location>
</feature>
<keyword evidence="5" id="KW-1185">Reference proteome</keyword>
<dbReference type="PANTHER" id="PTHR21726">
    <property type="entry name" value="PHOSPHATIDYLINOSITOL N-ACETYLGLUCOSAMINYLTRANSFERASE SUBUNIT P DOWN SYNDROME CRITICAL REGION PROTEIN 5 -RELATED"/>
    <property type="match status" value="1"/>
</dbReference>
<feature type="region of interest" description="Disordered" evidence="1">
    <location>
        <begin position="197"/>
        <end position="222"/>
    </location>
</feature>
<evidence type="ECO:0000313" key="4">
    <source>
        <dbReference type="EnsemblPlants" id="AUR62009008-RA:cds"/>
    </source>
</evidence>
<feature type="compositionally biased region" description="Basic and acidic residues" evidence="1">
    <location>
        <begin position="587"/>
        <end position="598"/>
    </location>
</feature>
<dbReference type="GeneID" id="110728222"/>
<dbReference type="KEGG" id="cqi:110728222"/>
<dbReference type="Proteomes" id="UP000596660">
    <property type="component" value="Unplaced"/>
</dbReference>
<dbReference type="EnsemblPlants" id="AUR62009008-RA">
    <property type="protein sequence ID" value="AUR62009008-RA:cds"/>
    <property type="gene ID" value="AUR62009008"/>
</dbReference>
<dbReference type="OMA" id="IAYEILW"/>
<evidence type="ECO:0000259" key="3">
    <source>
        <dbReference type="Pfam" id="PF14383"/>
    </source>
</evidence>
<dbReference type="InterPro" id="IPR032795">
    <property type="entry name" value="DUF3741-assoc"/>
</dbReference>
<feature type="region of interest" description="Disordered" evidence="1">
    <location>
        <begin position="406"/>
        <end position="434"/>
    </location>
</feature>
<evidence type="ECO:0000256" key="1">
    <source>
        <dbReference type="SAM" id="MobiDB-lite"/>
    </source>
</evidence>